<feature type="transmembrane region" description="Helical" evidence="1">
    <location>
        <begin position="91"/>
        <end position="111"/>
    </location>
</feature>
<protein>
    <submittedName>
        <fullName evidence="2">Uncharacterized protein</fullName>
    </submittedName>
</protein>
<evidence type="ECO:0000256" key="1">
    <source>
        <dbReference type="SAM" id="Phobius"/>
    </source>
</evidence>
<dbReference type="STRING" id="545619.SAMN04489860_0633"/>
<dbReference type="AlphaFoldDB" id="A0A1H1NVJ1"/>
<keyword evidence="1" id="KW-1133">Transmembrane helix</keyword>
<reference evidence="3" key="1">
    <citation type="submission" date="2016-10" db="EMBL/GenBank/DDBJ databases">
        <authorList>
            <person name="Varghese N."/>
            <person name="Submissions S."/>
        </authorList>
    </citation>
    <scope>NUCLEOTIDE SEQUENCE [LARGE SCALE GENOMIC DNA]</scope>
    <source>
        <strain evidence="3">DSM 22126</strain>
    </source>
</reference>
<sequence>MYLEESTTSQSAESVKPPVSLAVVAMASALVAVALVPLSRGLSSSALLSVTIAGYLIGAVVTVVFASLYRTGRNKARTEREFRPQGWADKVVTVALVLGILAGLVHAFLLATEIAKW</sequence>
<keyword evidence="3" id="KW-1185">Reference proteome</keyword>
<keyword evidence="1" id="KW-0812">Transmembrane</keyword>
<accession>A0A1H1NVJ1</accession>
<dbReference type="Proteomes" id="UP000185663">
    <property type="component" value="Chromosome I"/>
</dbReference>
<gene>
    <name evidence="2" type="ORF">SAMN04489860_0633</name>
</gene>
<organism evidence="2 3">
    <name type="scientific">Paraoerskovia marina</name>
    <dbReference type="NCBI Taxonomy" id="545619"/>
    <lineage>
        <taxon>Bacteria</taxon>
        <taxon>Bacillati</taxon>
        <taxon>Actinomycetota</taxon>
        <taxon>Actinomycetes</taxon>
        <taxon>Micrococcales</taxon>
        <taxon>Cellulomonadaceae</taxon>
        <taxon>Paraoerskovia</taxon>
    </lineage>
</organism>
<feature type="transmembrane region" description="Helical" evidence="1">
    <location>
        <begin position="46"/>
        <end position="70"/>
    </location>
</feature>
<evidence type="ECO:0000313" key="2">
    <source>
        <dbReference type="EMBL" id="SDS02996.1"/>
    </source>
</evidence>
<evidence type="ECO:0000313" key="3">
    <source>
        <dbReference type="Proteomes" id="UP000185663"/>
    </source>
</evidence>
<proteinExistence type="predicted"/>
<keyword evidence="1" id="KW-0472">Membrane</keyword>
<dbReference type="RefSeq" id="WP_083371558.1">
    <property type="nucleotide sequence ID" value="NZ_LT629776.1"/>
</dbReference>
<dbReference type="EMBL" id="LT629776">
    <property type="protein sequence ID" value="SDS02996.1"/>
    <property type="molecule type" value="Genomic_DNA"/>
</dbReference>
<name>A0A1H1NVJ1_9CELL</name>
<feature type="transmembrane region" description="Helical" evidence="1">
    <location>
        <begin position="21"/>
        <end position="40"/>
    </location>
</feature>